<gene>
    <name evidence="2" type="ORF">RM544_07870</name>
</gene>
<keyword evidence="1" id="KW-0732">Signal</keyword>
<feature type="signal peptide" evidence="1">
    <location>
        <begin position="1"/>
        <end position="23"/>
    </location>
</feature>
<protein>
    <submittedName>
        <fullName evidence="2">Uncharacterized protein</fullName>
    </submittedName>
</protein>
<evidence type="ECO:0000313" key="2">
    <source>
        <dbReference type="EMBL" id="MDT0582453.1"/>
    </source>
</evidence>
<proteinExistence type="predicted"/>
<evidence type="ECO:0000313" key="3">
    <source>
        <dbReference type="Proteomes" id="UP001249020"/>
    </source>
</evidence>
<evidence type="ECO:0000256" key="1">
    <source>
        <dbReference type="SAM" id="SignalP"/>
    </source>
</evidence>
<sequence>MQKHTSNSSLMLRFLLLISLAFNQGLGLASSSTAMSAMQSFASDDVLAICTGKSVKWISAYVYFASGEVLEVEAPAATPENLHEVSCVLAQLADQPNSLENTQSVSVNVAGHTPLFYTLVSFSTTSTQTLNLARAPPILFANSFPK</sequence>
<dbReference type="AlphaFoldDB" id="A0AAW8QZ67"/>
<dbReference type="RefSeq" id="WP_311361212.1">
    <property type="nucleotide sequence ID" value="NZ_JAVRIE010000002.1"/>
</dbReference>
<dbReference type="Proteomes" id="UP001249020">
    <property type="component" value="Unassembled WGS sequence"/>
</dbReference>
<comment type="caution">
    <text evidence="2">The sequence shown here is derived from an EMBL/GenBank/DDBJ whole genome shotgun (WGS) entry which is preliminary data.</text>
</comment>
<organism evidence="2 3">
    <name type="scientific">Brumicola blandensis</name>
    <dbReference type="NCBI Taxonomy" id="3075611"/>
    <lineage>
        <taxon>Bacteria</taxon>
        <taxon>Pseudomonadati</taxon>
        <taxon>Pseudomonadota</taxon>
        <taxon>Gammaproteobacteria</taxon>
        <taxon>Alteromonadales</taxon>
        <taxon>Alteromonadaceae</taxon>
        <taxon>Brumicola</taxon>
    </lineage>
</organism>
<name>A0AAW8QZ67_9ALTE</name>
<keyword evidence="3" id="KW-1185">Reference proteome</keyword>
<reference evidence="2 3" key="1">
    <citation type="submission" date="2023-09" db="EMBL/GenBank/DDBJ databases">
        <authorList>
            <person name="Rey-Velasco X."/>
        </authorList>
    </citation>
    <scope>NUCLEOTIDE SEQUENCE [LARGE SCALE GENOMIC DNA]</scope>
    <source>
        <strain evidence="2 3">W409</strain>
    </source>
</reference>
<feature type="chain" id="PRO_5043981653" evidence="1">
    <location>
        <begin position="24"/>
        <end position="146"/>
    </location>
</feature>
<accession>A0AAW8QZ67</accession>
<dbReference type="EMBL" id="JAVRIE010000002">
    <property type="protein sequence ID" value="MDT0582453.1"/>
    <property type="molecule type" value="Genomic_DNA"/>
</dbReference>